<dbReference type="PROSITE" id="PS51318">
    <property type="entry name" value="TAT"/>
    <property type="match status" value="1"/>
</dbReference>
<keyword evidence="3" id="KW-1185">Reference proteome</keyword>
<feature type="transmembrane region" description="Helical" evidence="1">
    <location>
        <begin position="51"/>
        <end position="71"/>
    </location>
</feature>
<evidence type="ECO:0000313" key="3">
    <source>
        <dbReference type="Proteomes" id="UP001595829"/>
    </source>
</evidence>
<proteinExistence type="predicted"/>
<protein>
    <recommendedName>
        <fullName evidence="4">Integral membrane protein</fullName>
    </recommendedName>
</protein>
<comment type="caution">
    <text evidence="2">The sequence shown here is derived from an EMBL/GenBank/DDBJ whole genome shotgun (WGS) entry which is preliminary data.</text>
</comment>
<keyword evidence="1" id="KW-0812">Transmembrane</keyword>
<gene>
    <name evidence="2" type="ORF">ACFPM3_13885</name>
</gene>
<evidence type="ECO:0008006" key="4">
    <source>
        <dbReference type="Google" id="ProtNLM"/>
    </source>
</evidence>
<reference evidence="3" key="1">
    <citation type="journal article" date="2019" name="Int. J. Syst. Evol. Microbiol.">
        <title>The Global Catalogue of Microorganisms (GCM) 10K type strain sequencing project: providing services to taxonomists for standard genome sequencing and annotation.</title>
        <authorList>
            <consortium name="The Broad Institute Genomics Platform"/>
            <consortium name="The Broad Institute Genome Sequencing Center for Infectious Disease"/>
            <person name="Wu L."/>
            <person name="Ma J."/>
        </authorList>
    </citation>
    <scope>NUCLEOTIDE SEQUENCE [LARGE SCALE GENOMIC DNA]</scope>
    <source>
        <strain evidence="3">CGMCC 4.1648</strain>
    </source>
</reference>
<evidence type="ECO:0000313" key="2">
    <source>
        <dbReference type="EMBL" id="MFC5023225.1"/>
    </source>
</evidence>
<dbReference type="Proteomes" id="UP001595829">
    <property type="component" value="Unassembled WGS sequence"/>
</dbReference>
<name>A0ABV9XFZ4_9ACTN</name>
<dbReference type="InterPro" id="IPR006311">
    <property type="entry name" value="TAT_signal"/>
</dbReference>
<keyword evidence="1" id="KW-1133">Transmembrane helix</keyword>
<sequence>MTTRPVSRAQRLSWAAATLAGAAAGYGAIVLTANARAFCDAGWEAGGKFELNFLLVPMTFGLAVVALVAAVTARRLTVRAPRAVRAVAQLLAVLAVAGGLAWWFFAVRGTLDGYPGDSGLCPASNIPPWWPAWLPA</sequence>
<accession>A0ABV9XFZ4</accession>
<dbReference type="EMBL" id="JBHSJD010000008">
    <property type="protein sequence ID" value="MFC5023225.1"/>
    <property type="molecule type" value="Genomic_DNA"/>
</dbReference>
<organism evidence="2 3">
    <name type="scientific">Streptomyces coeruleoprunus</name>
    <dbReference type="NCBI Taxonomy" id="285563"/>
    <lineage>
        <taxon>Bacteria</taxon>
        <taxon>Bacillati</taxon>
        <taxon>Actinomycetota</taxon>
        <taxon>Actinomycetes</taxon>
        <taxon>Kitasatosporales</taxon>
        <taxon>Streptomycetaceae</taxon>
        <taxon>Streptomyces</taxon>
    </lineage>
</organism>
<evidence type="ECO:0000256" key="1">
    <source>
        <dbReference type="SAM" id="Phobius"/>
    </source>
</evidence>
<keyword evidence="1" id="KW-0472">Membrane</keyword>
<feature type="transmembrane region" description="Helical" evidence="1">
    <location>
        <begin position="83"/>
        <end position="105"/>
    </location>
</feature>
<dbReference type="RefSeq" id="WP_380841769.1">
    <property type="nucleotide sequence ID" value="NZ_BAABIT010000001.1"/>
</dbReference>